<feature type="domain" description="Fumarylacetoacetase-like C-terminal" evidence="3">
    <location>
        <begin position="21"/>
        <end position="223"/>
    </location>
</feature>
<reference evidence="4 5" key="1">
    <citation type="journal article" date="2016" name="Front. Microbiol.">
        <title>Comparative Genomics Analysis of Streptomyces Species Reveals Their Adaptation to the Marine Environment and Their Diversity at the Genomic Level.</title>
        <authorList>
            <person name="Tian X."/>
            <person name="Zhang Z."/>
            <person name="Yang T."/>
            <person name="Chen M."/>
            <person name="Li J."/>
            <person name="Chen F."/>
            <person name="Yang J."/>
            <person name="Li W."/>
            <person name="Zhang B."/>
            <person name="Zhang Z."/>
            <person name="Wu J."/>
            <person name="Zhang C."/>
            <person name="Long L."/>
            <person name="Xiao J."/>
        </authorList>
    </citation>
    <scope>NUCLEOTIDE SEQUENCE [LARGE SCALE GENOMIC DNA]</scope>
    <source>
        <strain evidence="4 5">SCSIO 10429</strain>
    </source>
</reference>
<dbReference type="InterPro" id="IPR011234">
    <property type="entry name" value="Fumarylacetoacetase-like_C"/>
</dbReference>
<organism evidence="4 5">
    <name type="scientific">Streptomyces nanshensis</name>
    <dbReference type="NCBI Taxonomy" id="518642"/>
    <lineage>
        <taxon>Bacteria</taxon>
        <taxon>Bacillati</taxon>
        <taxon>Actinomycetota</taxon>
        <taxon>Actinomycetes</taxon>
        <taxon>Kitasatosporales</taxon>
        <taxon>Streptomycetaceae</taxon>
        <taxon>Streptomyces</taxon>
    </lineage>
</organism>
<dbReference type="AlphaFoldDB" id="A0A1E7L3K9"/>
<dbReference type="PANTHER" id="PTHR11820">
    <property type="entry name" value="ACYLPYRUVASE"/>
    <property type="match status" value="1"/>
</dbReference>
<gene>
    <name evidence="4" type="ORF">AN218_16075</name>
</gene>
<sequence>MPVASAAGGRRGPAGHPVRRIYCVGRNYVEHIREMKEGDERDAPFFFQKPTDAVVPDGGTVRYPAATEDFQYEGELVAAVGVSGENIPVDSALAHVSGFAAGLDLTRRDRQREAASSGRPWEAGKSFDQSAPLGTVTPVAEVPGSLLADGELSVWVNGELRQRCRFTQMIWNVPEIVANLSTQYRLEPGDLIYTGTPAGVGSLEPGDTVRVHITGLDDLTVSVV</sequence>
<dbReference type="GO" id="GO:0046872">
    <property type="term" value="F:metal ion binding"/>
    <property type="evidence" value="ECO:0007669"/>
    <property type="project" value="UniProtKB-KW"/>
</dbReference>
<dbReference type="Gene3D" id="3.90.850.10">
    <property type="entry name" value="Fumarylacetoacetase-like, C-terminal domain"/>
    <property type="match status" value="1"/>
</dbReference>
<protein>
    <submittedName>
        <fullName evidence="4">Fumarylacetoacetate hydrolase</fullName>
    </submittedName>
</protein>
<accession>A0A1E7L3K9</accession>
<dbReference type="GO" id="GO:0018773">
    <property type="term" value="F:acetylpyruvate hydrolase activity"/>
    <property type="evidence" value="ECO:0007669"/>
    <property type="project" value="TreeGrafter"/>
</dbReference>
<dbReference type="PATRIC" id="fig|518642.10.peg.3372"/>
<proteinExistence type="predicted"/>
<name>A0A1E7L3K9_9ACTN</name>
<dbReference type="SUPFAM" id="SSF56529">
    <property type="entry name" value="FAH"/>
    <property type="match status" value="1"/>
</dbReference>
<comment type="caution">
    <text evidence="4">The sequence shown here is derived from an EMBL/GenBank/DDBJ whole genome shotgun (WGS) entry which is preliminary data.</text>
</comment>
<evidence type="ECO:0000256" key="2">
    <source>
        <dbReference type="SAM" id="MobiDB-lite"/>
    </source>
</evidence>
<feature type="region of interest" description="Disordered" evidence="2">
    <location>
        <begin position="113"/>
        <end position="132"/>
    </location>
</feature>
<evidence type="ECO:0000256" key="1">
    <source>
        <dbReference type="ARBA" id="ARBA00022723"/>
    </source>
</evidence>
<evidence type="ECO:0000259" key="3">
    <source>
        <dbReference type="Pfam" id="PF01557"/>
    </source>
</evidence>
<keyword evidence="4" id="KW-0378">Hydrolase</keyword>
<dbReference type="Pfam" id="PF01557">
    <property type="entry name" value="FAA_hydrolase"/>
    <property type="match status" value="1"/>
</dbReference>
<dbReference type="Proteomes" id="UP000176005">
    <property type="component" value="Unassembled WGS sequence"/>
</dbReference>
<keyword evidence="1" id="KW-0479">Metal-binding</keyword>
<evidence type="ECO:0000313" key="4">
    <source>
        <dbReference type="EMBL" id="OEV10796.1"/>
    </source>
</evidence>
<evidence type="ECO:0000313" key="5">
    <source>
        <dbReference type="Proteomes" id="UP000176005"/>
    </source>
</evidence>
<keyword evidence="5" id="KW-1185">Reference proteome</keyword>
<dbReference type="PANTHER" id="PTHR11820:SF90">
    <property type="entry name" value="FLUTATHIONE S-TRANSFERASE"/>
    <property type="match status" value="1"/>
</dbReference>
<dbReference type="InterPro" id="IPR036663">
    <property type="entry name" value="Fumarylacetoacetase_C_sf"/>
</dbReference>
<dbReference type="EMBL" id="LJGW01000271">
    <property type="protein sequence ID" value="OEV10796.1"/>
    <property type="molecule type" value="Genomic_DNA"/>
</dbReference>